<dbReference type="InterPro" id="IPR037439">
    <property type="entry name" value="Branching_enzy"/>
</dbReference>
<dbReference type="Gene3D" id="2.60.40.10">
    <property type="entry name" value="Immunoglobulins"/>
    <property type="match status" value="1"/>
</dbReference>
<dbReference type="GeneID" id="28935529"/>
<evidence type="ECO:0000256" key="5">
    <source>
        <dbReference type="ARBA" id="ARBA00020932"/>
    </source>
</evidence>
<dbReference type="InterPro" id="IPR013783">
    <property type="entry name" value="Ig-like_fold"/>
</dbReference>
<evidence type="ECO:0000256" key="7">
    <source>
        <dbReference type="ARBA" id="ARBA00022679"/>
    </source>
</evidence>
<dbReference type="VEuPathDB" id="FungiDB:T552_00723"/>
<comment type="pathway">
    <text evidence="2">Glycan biosynthesis; glycogen biosynthesis.</text>
</comment>
<evidence type="ECO:0000256" key="11">
    <source>
        <dbReference type="PIRSR" id="PIRSR000463-1"/>
    </source>
</evidence>
<dbReference type="GO" id="GO:0003844">
    <property type="term" value="F:1,4-alpha-glucan branching enzyme activity"/>
    <property type="evidence" value="ECO:0007669"/>
    <property type="project" value="UniProtKB-EC"/>
</dbReference>
<keyword evidence="14" id="KW-1185">Reference proteome</keyword>
<evidence type="ECO:0000256" key="4">
    <source>
        <dbReference type="ARBA" id="ARBA00012541"/>
    </source>
</evidence>
<organism evidence="13 14">
    <name type="scientific">Pneumocystis carinii (strain B80)</name>
    <name type="common">Rat pneumocystis pneumonia agent</name>
    <name type="synonym">Pneumocystis carinii f. sp. carinii</name>
    <dbReference type="NCBI Taxonomy" id="1408658"/>
    <lineage>
        <taxon>Eukaryota</taxon>
        <taxon>Fungi</taxon>
        <taxon>Dikarya</taxon>
        <taxon>Ascomycota</taxon>
        <taxon>Taphrinomycotina</taxon>
        <taxon>Pneumocystomycetes</taxon>
        <taxon>Pneumocystaceae</taxon>
        <taxon>Pneumocystis</taxon>
    </lineage>
</organism>
<sequence>MTLKILDIDPYLKPYESILRRRYDMSQRLLKIFEESEGLDVFTRSYERMGLNVQPNGDIIYREWAPNAVFASLVGDFNSWDTQLYPMSKNSYGVFEVIVPAVDGKAAIPHGSRVKIFMITTDGQRIYRIPAWITRATQDLSVSPAYDGIFWNPTPYVFRNVRPPPPSALRIYEVHIGISTNECRIGTYSEFIKNVLPRVHYLGYNTLQLMAIMEHPYYASFGYQVTNFFSVSSRYGTPEELKELIDVAHGMGITVLLDIVHSHACKNVDDGINMFDGTDHLYFHEGKKGVHDLWDTRLFNYGNYEVLRFLLSNLRFYMEEFCFDGFRFDGITSIMYTHHGIGVSFSGNYNEYFGPDADDEGIVYLTLANEILHRFYPSCITIAEDVSGMPGLCIPMSMGGIGFDYRLAMALPDMWINLLKNKRDEDWDMGNICYILTNRRYMEKTISYAESHDQSLVGDKTLAFWLMDKEMYTHMSHLSELIPIIDRGISLHKMIRLITHSLGGEGYLCFEGNEFGHPEWLDFPREGNNNSFHYARRQWHLVDDSLLRYKCLNEFDRALQHLEEKYGWLNSPQAYISLKNEYDKIIVYERAGLLFIFNFHPYKSFTDYLMGVDVPGTYHIVLYTDNKEFGGVKHIDQTIHYKTNNFPWNGRRNSIKCYIPTRTAIVMALI</sequence>
<accession>A0A0W4ZPG6</accession>
<comment type="caution">
    <text evidence="13">The sequence shown here is derived from an EMBL/GenBank/DDBJ whole genome shotgun (WGS) entry which is preliminary data.</text>
</comment>
<evidence type="ECO:0000256" key="10">
    <source>
        <dbReference type="ARBA" id="ARBA00049618"/>
    </source>
</evidence>
<evidence type="ECO:0000256" key="1">
    <source>
        <dbReference type="ARBA" id="ARBA00000826"/>
    </source>
</evidence>
<comment type="similarity">
    <text evidence="3">Belongs to the glycosyl hydrolase 13 family. GlgB subfamily.</text>
</comment>
<dbReference type="AlphaFoldDB" id="A0A0W4ZPG6"/>
<gene>
    <name evidence="13" type="ORF">T552_00723</name>
</gene>
<dbReference type="SUPFAM" id="SSF51011">
    <property type="entry name" value="Glycosyl hydrolase domain"/>
    <property type="match status" value="1"/>
</dbReference>
<dbReference type="PANTHER" id="PTHR43651">
    <property type="entry name" value="1,4-ALPHA-GLUCAN-BRANCHING ENZYME"/>
    <property type="match status" value="1"/>
</dbReference>
<dbReference type="GO" id="GO:0005978">
    <property type="term" value="P:glycogen biosynthetic process"/>
    <property type="evidence" value="ECO:0007669"/>
    <property type="project" value="UniProtKB-UniPathway"/>
</dbReference>
<dbReference type="Gene3D" id="3.20.20.80">
    <property type="entry name" value="Glycosidases"/>
    <property type="match status" value="1"/>
</dbReference>
<dbReference type="SUPFAM" id="SSF51445">
    <property type="entry name" value="(Trans)glycosidases"/>
    <property type="match status" value="1"/>
</dbReference>
<evidence type="ECO:0000256" key="8">
    <source>
        <dbReference type="ARBA" id="ARBA00023056"/>
    </source>
</evidence>
<evidence type="ECO:0000256" key="6">
    <source>
        <dbReference type="ARBA" id="ARBA00022676"/>
    </source>
</evidence>
<feature type="active site" description="Nucleophile" evidence="11">
    <location>
        <position position="329"/>
    </location>
</feature>
<keyword evidence="8" id="KW-0320">Glycogen biosynthesis</keyword>
<protein>
    <recommendedName>
        <fullName evidence="5">1,4-alpha-glucan-branching enzyme</fullName>
        <ecNumber evidence="4">2.4.1.18</ecNumber>
    </recommendedName>
    <alternativeName>
        <fullName evidence="9">Glycogen-branching enzyme</fullName>
    </alternativeName>
</protein>
<keyword evidence="7" id="KW-0808">Transferase</keyword>
<feature type="active site" description="Proton donor" evidence="11">
    <location>
        <position position="384"/>
    </location>
</feature>
<dbReference type="Proteomes" id="UP000054454">
    <property type="component" value="Unassembled WGS sequence"/>
</dbReference>
<evidence type="ECO:0000256" key="3">
    <source>
        <dbReference type="ARBA" id="ARBA00009000"/>
    </source>
</evidence>
<evidence type="ECO:0000256" key="2">
    <source>
        <dbReference type="ARBA" id="ARBA00004964"/>
    </source>
</evidence>
<dbReference type="FunFam" id="2.60.40.1180:FF:000003">
    <property type="entry name" value="1,4-alpha-glucan-branching enzyme, chloroplastic/amyloplastic"/>
    <property type="match status" value="1"/>
</dbReference>
<comment type="catalytic activity">
    <reaction evidence="1">
        <text>Transfers a segment of a (1-&gt;4)-alpha-D-glucan chain to a primary hydroxy group in a similar glucan chain.</text>
        <dbReference type="EC" id="2.4.1.18"/>
    </reaction>
</comment>
<keyword evidence="6" id="KW-0328">Glycosyltransferase</keyword>
<evidence type="ECO:0000313" key="13">
    <source>
        <dbReference type="EMBL" id="KTW30246.1"/>
    </source>
</evidence>
<dbReference type="SMART" id="SM00642">
    <property type="entry name" value="Aamy"/>
    <property type="match status" value="1"/>
</dbReference>
<name>A0A0W4ZPG6_PNEC8</name>
<reference evidence="14" key="1">
    <citation type="journal article" date="2016" name="Nat. Commun.">
        <title>Genome analysis of three Pneumocystis species reveals adaptation mechanisms to life exclusively in mammalian hosts.</title>
        <authorList>
            <person name="Ma L."/>
            <person name="Chen Z."/>
            <person name="Huang D.W."/>
            <person name="Kutty G."/>
            <person name="Ishihara M."/>
            <person name="Wang H."/>
            <person name="Abouelleil A."/>
            <person name="Bishop L."/>
            <person name="Davey E."/>
            <person name="Deng R."/>
            <person name="Deng X."/>
            <person name="Fan L."/>
            <person name="Fantoni G."/>
            <person name="Fitzgerald M."/>
            <person name="Gogineni E."/>
            <person name="Goldberg J.M."/>
            <person name="Handley G."/>
            <person name="Hu X."/>
            <person name="Huber C."/>
            <person name="Jiao X."/>
            <person name="Jones K."/>
            <person name="Levin J.Z."/>
            <person name="Liu Y."/>
            <person name="Macdonald P."/>
            <person name="Melnikov A."/>
            <person name="Raley C."/>
            <person name="Sassi M."/>
            <person name="Sherman B.T."/>
            <person name="Song X."/>
            <person name="Sykes S."/>
            <person name="Tran B."/>
            <person name="Walsh L."/>
            <person name="Xia Y."/>
            <person name="Yang J."/>
            <person name="Young S."/>
            <person name="Zeng Q."/>
            <person name="Zheng X."/>
            <person name="Stephens R."/>
            <person name="Nusbaum C."/>
            <person name="Birren B.W."/>
            <person name="Azadi P."/>
            <person name="Lempicki R.A."/>
            <person name="Cuomo C.A."/>
            <person name="Kovacs J.A."/>
        </authorList>
    </citation>
    <scope>NUCLEOTIDE SEQUENCE [LARGE SCALE GENOMIC DNA]</scope>
    <source>
        <strain evidence="14">B80</strain>
    </source>
</reference>
<dbReference type="InterPro" id="IPR004193">
    <property type="entry name" value="Glyco_hydro_13_N"/>
</dbReference>
<dbReference type="Gene3D" id="2.60.40.1180">
    <property type="entry name" value="Golgi alpha-mannosidase II"/>
    <property type="match status" value="1"/>
</dbReference>
<comment type="function">
    <text evidence="10">Glycogen-branching enzyme participates in the glycogen biosynthetic process along with glycogenin and glycogen synthase. Generates alpha-1,6-glucosidic branches from alpha-1,4-linked glucose chains, to increase solubility of the glycogen polymer.</text>
</comment>
<dbReference type="PANTHER" id="PTHR43651:SF3">
    <property type="entry name" value="1,4-ALPHA-GLUCAN-BRANCHING ENZYME"/>
    <property type="match status" value="1"/>
</dbReference>
<dbReference type="GO" id="GO:0043169">
    <property type="term" value="F:cation binding"/>
    <property type="evidence" value="ECO:0007669"/>
    <property type="project" value="InterPro"/>
</dbReference>
<dbReference type="CDD" id="cd02854">
    <property type="entry name" value="E_set_GBE_euk_N"/>
    <property type="match status" value="1"/>
</dbReference>
<dbReference type="InterPro" id="IPR017853">
    <property type="entry name" value="GH"/>
</dbReference>
<dbReference type="EC" id="2.4.1.18" evidence="4"/>
<dbReference type="FunFam" id="2.60.40.10:FF:000250">
    <property type="entry name" value="1,4-alpha-glucan-branching enzyme, chloroplastic/amyloplastic"/>
    <property type="match status" value="1"/>
</dbReference>
<dbReference type="InterPro" id="IPR006048">
    <property type="entry name" value="A-amylase/branching_C"/>
</dbReference>
<dbReference type="CDD" id="cd11321">
    <property type="entry name" value="AmyAc_bac_euk_BE"/>
    <property type="match status" value="1"/>
</dbReference>
<dbReference type="PIRSF" id="PIRSF000463">
    <property type="entry name" value="GlgB"/>
    <property type="match status" value="1"/>
</dbReference>
<dbReference type="FunFam" id="3.20.20.80:FF:000001">
    <property type="entry name" value="1,4-alpha-glucan branching enzyme"/>
    <property type="match status" value="1"/>
</dbReference>
<dbReference type="InterPro" id="IPR014756">
    <property type="entry name" value="Ig_E-set"/>
</dbReference>
<evidence type="ECO:0000259" key="12">
    <source>
        <dbReference type="SMART" id="SM00642"/>
    </source>
</evidence>
<evidence type="ECO:0000313" key="14">
    <source>
        <dbReference type="Proteomes" id="UP000054454"/>
    </source>
</evidence>
<dbReference type="RefSeq" id="XP_018227037.1">
    <property type="nucleotide sequence ID" value="XM_018369327.1"/>
</dbReference>
<dbReference type="UniPathway" id="UPA00164"/>
<dbReference type="GO" id="GO:0005737">
    <property type="term" value="C:cytoplasm"/>
    <property type="evidence" value="ECO:0007669"/>
    <property type="project" value="TreeGrafter"/>
</dbReference>
<dbReference type="InterPro" id="IPR006047">
    <property type="entry name" value="GH13_cat_dom"/>
</dbReference>
<evidence type="ECO:0000256" key="9">
    <source>
        <dbReference type="ARBA" id="ARBA00031979"/>
    </source>
</evidence>
<dbReference type="EMBL" id="LFVZ01000003">
    <property type="protein sequence ID" value="KTW30246.1"/>
    <property type="molecule type" value="Genomic_DNA"/>
</dbReference>
<proteinExistence type="inferred from homology"/>
<dbReference type="Pfam" id="PF00128">
    <property type="entry name" value="Alpha-amylase"/>
    <property type="match status" value="1"/>
</dbReference>
<feature type="domain" description="Glycosyl hydrolase family 13 catalytic" evidence="12">
    <location>
        <begin position="180"/>
        <end position="540"/>
    </location>
</feature>
<dbReference type="Pfam" id="PF02922">
    <property type="entry name" value="CBM_48"/>
    <property type="match status" value="1"/>
</dbReference>
<dbReference type="SUPFAM" id="SSF81296">
    <property type="entry name" value="E set domains"/>
    <property type="match status" value="1"/>
</dbReference>
<dbReference type="GO" id="GO:0004553">
    <property type="term" value="F:hydrolase activity, hydrolyzing O-glycosyl compounds"/>
    <property type="evidence" value="ECO:0007669"/>
    <property type="project" value="InterPro"/>
</dbReference>
<dbReference type="InterPro" id="IPR013780">
    <property type="entry name" value="Glyco_hydro_b"/>
</dbReference>
<dbReference type="OrthoDB" id="196493at2759"/>
<dbReference type="Pfam" id="PF02806">
    <property type="entry name" value="Alpha-amylase_C"/>
    <property type="match status" value="1"/>
</dbReference>